<accession>A0A498CDM5</accession>
<evidence type="ECO:0000256" key="11">
    <source>
        <dbReference type="ARBA" id="ARBA00069174"/>
    </source>
</evidence>
<evidence type="ECO:0000256" key="6">
    <source>
        <dbReference type="ARBA" id="ARBA00023239"/>
    </source>
</evidence>
<evidence type="ECO:0000256" key="2">
    <source>
        <dbReference type="ARBA" id="ARBA00009320"/>
    </source>
</evidence>
<comment type="cofactor">
    <cofactor evidence="1">
        <name>pyridoxal 5'-phosphate</name>
        <dbReference type="ChEBI" id="CHEBI:597326"/>
    </cofactor>
</comment>
<dbReference type="Pfam" id="PF01063">
    <property type="entry name" value="Aminotran_4"/>
    <property type="match status" value="1"/>
</dbReference>
<dbReference type="InterPro" id="IPR001544">
    <property type="entry name" value="Aminotrans_IV"/>
</dbReference>
<dbReference type="CDD" id="cd01559">
    <property type="entry name" value="ADCL_like"/>
    <property type="match status" value="1"/>
</dbReference>
<keyword evidence="14" id="KW-1185">Reference proteome</keyword>
<evidence type="ECO:0000256" key="8">
    <source>
        <dbReference type="ARBA" id="ARBA00035676"/>
    </source>
</evidence>
<comment type="similarity">
    <text evidence="2">Belongs to the class-IV pyridoxal-phosphate-dependent aminotransferase family.</text>
</comment>
<protein>
    <recommendedName>
        <fullName evidence="11 12">Aminodeoxychorismate lyase</fullName>
        <ecNumber evidence="8 12">4.1.3.38</ecNumber>
    </recommendedName>
</protein>
<dbReference type="GO" id="GO:0005829">
    <property type="term" value="C:cytosol"/>
    <property type="evidence" value="ECO:0007669"/>
    <property type="project" value="TreeGrafter"/>
</dbReference>
<proteinExistence type="inferred from homology"/>
<dbReference type="NCBIfam" id="NF004761">
    <property type="entry name" value="PRK06092.1"/>
    <property type="match status" value="1"/>
</dbReference>
<dbReference type="InterPro" id="IPR036038">
    <property type="entry name" value="Aminotransferase-like"/>
</dbReference>
<dbReference type="Gene3D" id="3.20.10.10">
    <property type="entry name" value="D-amino Acid Aminotransferase, subunit A, domain 2"/>
    <property type="match status" value="1"/>
</dbReference>
<comment type="pathway">
    <text evidence="7">Cofactor biosynthesis; tetrahydrofolate biosynthesis; 4-aminobenzoate from chorismate: step 2/2.</text>
</comment>
<evidence type="ECO:0000256" key="10">
    <source>
        <dbReference type="ARBA" id="ARBA00054027"/>
    </source>
</evidence>
<dbReference type="RefSeq" id="WP_211328214.1">
    <property type="nucleotide sequence ID" value="NZ_RCDA01000001.1"/>
</dbReference>
<keyword evidence="6 13" id="KW-0456">Lyase</keyword>
<dbReference type="InterPro" id="IPR050571">
    <property type="entry name" value="Class-IV_PLP-Dep_Aminotrnsfr"/>
</dbReference>
<evidence type="ECO:0000256" key="3">
    <source>
        <dbReference type="ARBA" id="ARBA00011738"/>
    </source>
</evidence>
<sequence length="285" mass="31215">MIATWINGKPADRISCGDRGLAYGDGLFETIAVVGGRPQLWDWHIERLLEGCRRLRLPPPDTGLLWEESTRLCQELDGSSGVLKLTYTRGTGGRGYAPPGNTTPTRILALSAWPQWPASRWEEGVALFLCQTRLAEQPQLAGLKHLNRLEQVLARAEWDDPQWAEGLVRDPSGGPVEGVSSNLFAVVHGRLITPPLDRCGVAGVMRRNIMQLADKLGVPAEVRALSLPVLRTVDEVFMSNSLAGIWPVRALSDRTTWTAPGPVTRRLQSALRRQGVVPGPAQGEK</sequence>
<comment type="subunit">
    <text evidence="3">Homodimer.</text>
</comment>
<evidence type="ECO:0000256" key="12">
    <source>
        <dbReference type="NCBIfam" id="TIGR03461"/>
    </source>
</evidence>
<evidence type="ECO:0000256" key="1">
    <source>
        <dbReference type="ARBA" id="ARBA00001933"/>
    </source>
</evidence>
<dbReference type="Gene3D" id="3.30.470.10">
    <property type="match status" value="1"/>
</dbReference>
<dbReference type="PANTHER" id="PTHR42743">
    <property type="entry name" value="AMINO-ACID AMINOTRANSFERASE"/>
    <property type="match status" value="1"/>
</dbReference>
<dbReference type="GO" id="GO:0046656">
    <property type="term" value="P:folic acid biosynthetic process"/>
    <property type="evidence" value="ECO:0007669"/>
    <property type="project" value="UniProtKB-KW"/>
</dbReference>
<keyword evidence="5" id="KW-0289">Folate biosynthesis</keyword>
<keyword evidence="4" id="KW-0663">Pyridoxal phosphate</keyword>
<comment type="function">
    <text evidence="10">Involved in the biosynthesis of p-aminobenzoate (PABA), a precursor of tetrahydrofolate. Converts 4-amino-4-deoxychorismate into 4-aminobenzoate (PABA) and pyruvate.</text>
</comment>
<dbReference type="InterPro" id="IPR043131">
    <property type="entry name" value="BCAT-like_N"/>
</dbReference>
<evidence type="ECO:0000256" key="9">
    <source>
        <dbReference type="ARBA" id="ARBA00049529"/>
    </source>
</evidence>
<evidence type="ECO:0000313" key="14">
    <source>
        <dbReference type="Proteomes" id="UP000275461"/>
    </source>
</evidence>
<dbReference type="GO" id="GO:0008153">
    <property type="term" value="P:4-aminobenzoate biosynthetic process"/>
    <property type="evidence" value="ECO:0007669"/>
    <property type="project" value="UniProtKB-UniRule"/>
</dbReference>
<dbReference type="EMBL" id="RCDA01000001">
    <property type="protein sequence ID" value="RLK50371.1"/>
    <property type="molecule type" value="Genomic_DNA"/>
</dbReference>
<dbReference type="NCBIfam" id="TIGR03461">
    <property type="entry name" value="pabC_Proteo"/>
    <property type="match status" value="1"/>
</dbReference>
<comment type="caution">
    <text evidence="13">The sequence shown here is derived from an EMBL/GenBank/DDBJ whole genome shotgun (WGS) entry which is preliminary data.</text>
</comment>
<name>A0A498CDM5_9GAMM</name>
<dbReference type="PANTHER" id="PTHR42743:SF2">
    <property type="entry name" value="AMINODEOXYCHORISMATE LYASE"/>
    <property type="match status" value="1"/>
</dbReference>
<dbReference type="InterPro" id="IPR043132">
    <property type="entry name" value="BCAT-like_C"/>
</dbReference>
<dbReference type="AlphaFoldDB" id="A0A498CDM5"/>
<evidence type="ECO:0000256" key="5">
    <source>
        <dbReference type="ARBA" id="ARBA00022909"/>
    </source>
</evidence>
<dbReference type="GO" id="GO:0008696">
    <property type="term" value="F:4-amino-4-deoxychorismate lyase activity"/>
    <property type="evidence" value="ECO:0007669"/>
    <property type="project" value="UniProtKB-UniRule"/>
</dbReference>
<dbReference type="FunFam" id="3.20.10.10:FF:000002">
    <property type="entry name" value="D-alanine aminotransferase"/>
    <property type="match status" value="1"/>
</dbReference>
<reference evidence="13 14" key="1">
    <citation type="submission" date="2018-10" db="EMBL/GenBank/DDBJ databases">
        <title>Genomic Encyclopedia of Type Strains, Phase IV (KMG-IV): sequencing the most valuable type-strain genomes for metagenomic binning, comparative biology and taxonomic classification.</title>
        <authorList>
            <person name="Goeker M."/>
        </authorList>
    </citation>
    <scope>NUCLEOTIDE SEQUENCE [LARGE SCALE GENOMIC DNA]</scope>
    <source>
        <strain evidence="13 14">DSM 12769</strain>
    </source>
</reference>
<dbReference type="GO" id="GO:0030170">
    <property type="term" value="F:pyridoxal phosphate binding"/>
    <property type="evidence" value="ECO:0007669"/>
    <property type="project" value="InterPro"/>
</dbReference>
<dbReference type="EC" id="4.1.3.38" evidence="8 12"/>
<dbReference type="SUPFAM" id="SSF56752">
    <property type="entry name" value="D-aminoacid aminotransferase-like PLP-dependent enzymes"/>
    <property type="match status" value="1"/>
</dbReference>
<dbReference type="Proteomes" id="UP000275461">
    <property type="component" value="Unassembled WGS sequence"/>
</dbReference>
<comment type="catalytic activity">
    <reaction evidence="9">
        <text>4-amino-4-deoxychorismate = 4-aminobenzoate + pyruvate + H(+)</text>
        <dbReference type="Rhea" id="RHEA:16201"/>
        <dbReference type="ChEBI" id="CHEBI:15361"/>
        <dbReference type="ChEBI" id="CHEBI:15378"/>
        <dbReference type="ChEBI" id="CHEBI:17836"/>
        <dbReference type="ChEBI" id="CHEBI:58406"/>
        <dbReference type="EC" id="4.1.3.38"/>
    </reaction>
</comment>
<organism evidence="13 14">
    <name type="scientific">Alkalispirillum mobile</name>
    <dbReference type="NCBI Taxonomy" id="85925"/>
    <lineage>
        <taxon>Bacteria</taxon>
        <taxon>Pseudomonadati</taxon>
        <taxon>Pseudomonadota</taxon>
        <taxon>Gammaproteobacteria</taxon>
        <taxon>Chromatiales</taxon>
        <taxon>Ectothiorhodospiraceae</taxon>
        <taxon>Alkalispirillum</taxon>
    </lineage>
</organism>
<evidence type="ECO:0000313" key="13">
    <source>
        <dbReference type="EMBL" id="RLK50371.1"/>
    </source>
</evidence>
<evidence type="ECO:0000256" key="7">
    <source>
        <dbReference type="ARBA" id="ARBA00035633"/>
    </source>
</evidence>
<gene>
    <name evidence="13" type="ORF">DFR31_0267</name>
</gene>
<evidence type="ECO:0000256" key="4">
    <source>
        <dbReference type="ARBA" id="ARBA00022898"/>
    </source>
</evidence>
<dbReference type="InterPro" id="IPR017824">
    <property type="entry name" value="Aminodeoxychorismate_lyase_IV"/>
</dbReference>